<gene>
    <name evidence="5" type="ORF">UV02_C0002G0006</name>
</gene>
<dbReference type="PROSITE" id="PS00113">
    <property type="entry name" value="ADENYLATE_KINASE"/>
    <property type="match status" value="1"/>
</dbReference>
<comment type="caution">
    <text evidence="5">The sequence shown here is derived from an EMBL/GenBank/DDBJ whole genome shotgun (WGS) entry which is preliminary data.</text>
</comment>
<dbReference type="GO" id="GO:0005524">
    <property type="term" value="F:ATP binding"/>
    <property type="evidence" value="ECO:0007669"/>
    <property type="project" value="InterPro"/>
</dbReference>
<keyword evidence="4" id="KW-0418">Kinase</keyword>
<dbReference type="InterPro" id="IPR027417">
    <property type="entry name" value="P-loop_NTPase"/>
</dbReference>
<name>A0A0G0Z439_9BACT</name>
<evidence type="ECO:0000256" key="3">
    <source>
        <dbReference type="ARBA" id="ARBA00022741"/>
    </source>
</evidence>
<accession>A0A0G0Z439</accession>
<evidence type="ECO:0000313" key="6">
    <source>
        <dbReference type="Proteomes" id="UP000034516"/>
    </source>
</evidence>
<keyword evidence="3" id="KW-0547">Nucleotide-binding</keyword>
<dbReference type="Gene3D" id="3.40.50.300">
    <property type="entry name" value="P-loop containing nucleotide triphosphate hydrolases"/>
    <property type="match status" value="1"/>
</dbReference>
<protein>
    <recommendedName>
        <fullName evidence="7">Adenylate kinase</fullName>
    </recommendedName>
</protein>
<sequence length="357" mass="40801">MSSRELSLIKTKVAGLHTRFNLSDPDSRREYFEAKAGSEIKELKEYFKNNSFIAYLLGKKNSGKGTYTKLMIEIFGKDKIGHISVGDIVRAAYADIKDEVKKQELVDYIHKNYRGYISVDQALDALVNKSQDKLLPTEFILTLVKKEIDKLERRSLFIDGFPRDLDQISYSLYFRALINYREDPDVFVTIDIPDSVIDERIKYRVVCPKCQTPRNIKLLATKKVGYDKEKDKYYLICDDPDCGGARMIGKEGDNLGIETVRKRLELDDELIKKVSSLHGIPQAQLRNALPVDRAAELVDDYEITPEFYYERAANNTVVVKEKSWTIKDNAGVESYSLMAPAVVVSMIKQLANILCPR</sequence>
<keyword evidence="2" id="KW-0545">Nucleotide biosynthesis</keyword>
<evidence type="ECO:0000256" key="2">
    <source>
        <dbReference type="ARBA" id="ARBA00022727"/>
    </source>
</evidence>
<dbReference type="GO" id="GO:0009165">
    <property type="term" value="P:nucleotide biosynthetic process"/>
    <property type="evidence" value="ECO:0007669"/>
    <property type="project" value="UniProtKB-KW"/>
</dbReference>
<dbReference type="AlphaFoldDB" id="A0A0G0Z439"/>
<reference evidence="5 6" key="1">
    <citation type="journal article" date="2015" name="Nature">
        <title>rRNA introns, odd ribosomes, and small enigmatic genomes across a large radiation of phyla.</title>
        <authorList>
            <person name="Brown C.T."/>
            <person name="Hug L.A."/>
            <person name="Thomas B.C."/>
            <person name="Sharon I."/>
            <person name="Castelle C.J."/>
            <person name="Singh A."/>
            <person name="Wilkins M.J."/>
            <person name="Williams K.H."/>
            <person name="Banfield J.F."/>
        </authorList>
    </citation>
    <scope>NUCLEOTIDE SEQUENCE [LARGE SCALE GENOMIC DNA]</scope>
</reference>
<dbReference type="InterPro" id="IPR033690">
    <property type="entry name" value="Adenylat_kinase_CS"/>
</dbReference>
<evidence type="ECO:0000313" key="5">
    <source>
        <dbReference type="EMBL" id="KKS43505.1"/>
    </source>
</evidence>
<dbReference type="PANTHER" id="PTHR23359">
    <property type="entry name" value="NUCLEOTIDE KINASE"/>
    <property type="match status" value="1"/>
</dbReference>
<dbReference type="InterPro" id="IPR000850">
    <property type="entry name" value="Adenylat/UMP-CMP_kin"/>
</dbReference>
<dbReference type="GO" id="GO:0019205">
    <property type="term" value="F:nucleobase-containing compound kinase activity"/>
    <property type="evidence" value="ECO:0007669"/>
    <property type="project" value="InterPro"/>
</dbReference>
<evidence type="ECO:0000256" key="1">
    <source>
        <dbReference type="ARBA" id="ARBA00022679"/>
    </source>
</evidence>
<proteinExistence type="predicted"/>
<evidence type="ECO:0008006" key="7">
    <source>
        <dbReference type="Google" id="ProtNLM"/>
    </source>
</evidence>
<evidence type="ECO:0000256" key="4">
    <source>
        <dbReference type="ARBA" id="ARBA00022777"/>
    </source>
</evidence>
<dbReference type="SUPFAM" id="SSF52540">
    <property type="entry name" value="P-loop containing nucleoside triphosphate hydrolases"/>
    <property type="match status" value="1"/>
</dbReference>
<dbReference type="Pfam" id="PF00406">
    <property type="entry name" value="ADK"/>
    <property type="match status" value="1"/>
</dbReference>
<organism evidence="5 6">
    <name type="scientific">Candidatus Kuenenbacteria bacterium GW2011_GWA2_42_15</name>
    <dbReference type="NCBI Taxonomy" id="1618677"/>
    <lineage>
        <taxon>Bacteria</taxon>
        <taxon>Candidatus Kueneniibacteriota</taxon>
    </lineage>
</organism>
<keyword evidence="1" id="KW-0808">Transferase</keyword>
<dbReference type="EMBL" id="LCCW01000002">
    <property type="protein sequence ID" value="KKS43505.1"/>
    <property type="molecule type" value="Genomic_DNA"/>
</dbReference>
<dbReference type="Proteomes" id="UP000034516">
    <property type="component" value="Unassembled WGS sequence"/>
</dbReference>